<dbReference type="AlphaFoldDB" id="D2R6D5"/>
<dbReference type="EMBL" id="CP001848">
    <property type="protein sequence ID" value="ADB15513.1"/>
    <property type="molecule type" value="Genomic_DNA"/>
</dbReference>
<dbReference type="HOGENOM" id="CLU_218750_0_0_0"/>
<keyword evidence="3" id="KW-1185">Reference proteome</keyword>
<dbReference type="STRING" id="530564.Psta_0828"/>
<keyword evidence="1" id="KW-0472">Membrane</keyword>
<accession>D2R6D5</accession>
<evidence type="ECO:0000313" key="2">
    <source>
        <dbReference type="EMBL" id="ADB15513.1"/>
    </source>
</evidence>
<dbReference type="KEGG" id="psl:Psta_0828"/>
<keyword evidence="1" id="KW-1133">Transmembrane helix</keyword>
<reference evidence="2 3" key="1">
    <citation type="journal article" date="2009" name="Stand. Genomic Sci.">
        <title>Complete genome sequence of Pirellula staleyi type strain (ATCC 27377).</title>
        <authorList>
            <person name="Clum A."/>
            <person name="Tindall B.J."/>
            <person name="Sikorski J."/>
            <person name="Ivanova N."/>
            <person name="Mavrommatis K."/>
            <person name="Lucas S."/>
            <person name="Glavina del Rio T."/>
            <person name="Nolan M."/>
            <person name="Chen F."/>
            <person name="Tice H."/>
            <person name="Pitluck S."/>
            <person name="Cheng J.F."/>
            <person name="Chertkov O."/>
            <person name="Brettin T."/>
            <person name="Han C."/>
            <person name="Detter J.C."/>
            <person name="Kuske C."/>
            <person name="Bruce D."/>
            <person name="Goodwin L."/>
            <person name="Ovchinikova G."/>
            <person name="Pati A."/>
            <person name="Mikhailova N."/>
            <person name="Chen A."/>
            <person name="Palaniappan K."/>
            <person name="Land M."/>
            <person name="Hauser L."/>
            <person name="Chang Y.J."/>
            <person name="Jeffries C.D."/>
            <person name="Chain P."/>
            <person name="Rohde M."/>
            <person name="Goker M."/>
            <person name="Bristow J."/>
            <person name="Eisen J.A."/>
            <person name="Markowitz V."/>
            <person name="Hugenholtz P."/>
            <person name="Kyrpides N.C."/>
            <person name="Klenk H.P."/>
            <person name="Lapidus A."/>
        </authorList>
    </citation>
    <scope>NUCLEOTIDE SEQUENCE [LARGE SCALE GENOMIC DNA]</scope>
    <source>
        <strain evidence="3">ATCC 27377 / DSM 6068 / ICPB 4128</strain>
    </source>
</reference>
<dbReference type="Proteomes" id="UP000001887">
    <property type="component" value="Chromosome"/>
</dbReference>
<keyword evidence="1" id="KW-0812">Transmembrane</keyword>
<organism evidence="2 3">
    <name type="scientific">Pirellula staleyi (strain ATCC 27377 / DSM 6068 / ICPB 4128)</name>
    <name type="common">Pirella staleyi</name>
    <dbReference type="NCBI Taxonomy" id="530564"/>
    <lineage>
        <taxon>Bacteria</taxon>
        <taxon>Pseudomonadati</taxon>
        <taxon>Planctomycetota</taxon>
        <taxon>Planctomycetia</taxon>
        <taxon>Pirellulales</taxon>
        <taxon>Pirellulaceae</taxon>
        <taxon>Pirellula</taxon>
    </lineage>
</organism>
<gene>
    <name evidence="2" type="ordered locus">Psta_0828</name>
</gene>
<evidence type="ECO:0000256" key="1">
    <source>
        <dbReference type="SAM" id="Phobius"/>
    </source>
</evidence>
<feature type="transmembrane region" description="Helical" evidence="1">
    <location>
        <begin position="12"/>
        <end position="37"/>
    </location>
</feature>
<name>D2R6D5_PIRSD</name>
<sequence precursor="true">MDLIALVVLPLAAISYSLVYLLAGGGLFGAVVIFFLAKMLGR</sequence>
<proteinExistence type="predicted"/>
<protein>
    <submittedName>
        <fullName evidence="2">Uncharacterized protein</fullName>
    </submittedName>
</protein>
<evidence type="ECO:0000313" key="3">
    <source>
        <dbReference type="Proteomes" id="UP000001887"/>
    </source>
</evidence>